<evidence type="ECO:0000313" key="3">
    <source>
        <dbReference type="Proteomes" id="UP000077407"/>
    </source>
</evidence>
<evidence type="ECO:0000259" key="1">
    <source>
        <dbReference type="Pfam" id="PF00239"/>
    </source>
</evidence>
<feature type="domain" description="Resolvase/invertase-type recombinase catalytic" evidence="1">
    <location>
        <begin position="22"/>
        <end position="95"/>
    </location>
</feature>
<dbReference type="Proteomes" id="UP000077407">
    <property type="component" value="Unassembled WGS sequence"/>
</dbReference>
<name>A0A168LQF8_9CLOT</name>
<gene>
    <name evidence="2" type="primary">hin_4</name>
    <name evidence="2" type="ORF">WY13_03341</name>
</gene>
<accession>A0A168LQF8</accession>
<dbReference type="PATRIC" id="fig|1538.10.peg.3397"/>
<dbReference type="EMBL" id="LITT01000058">
    <property type="protein sequence ID" value="OAA83554.1"/>
    <property type="molecule type" value="Genomic_DNA"/>
</dbReference>
<proteinExistence type="predicted"/>
<reference evidence="2 3" key="1">
    <citation type="journal article" date="2015" name="Biotechnol. Bioeng.">
        <title>Genome sequence and phenotypic characterization of Caulobacter segnis.</title>
        <authorList>
            <person name="Patel S."/>
            <person name="Fletcher B."/>
            <person name="Scott D.C."/>
            <person name="Ely B."/>
        </authorList>
    </citation>
    <scope>NUCLEOTIDE SEQUENCE [LARGE SCALE GENOMIC DNA]</scope>
    <source>
        <strain evidence="2 3">ERI-2</strain>
    </source>
</reference>
<dbReference type="InterPro" id="IPR036162">
    <property type="entry name" value="Resolvase-like_N_sf"/>
</dbReference>
<dbReference type="SUPFAM" id="SSF53041">
    <property type="entry name" value="Resolvase-like"/>
    <property type="match status" value="1"/>
</dbReference>
<dbReference type="AlphaFoldDB" id="A0A168LQF8"/>
<dbReference type="Gene3D" id="3.40.50.1390">
    <property type="entry name" value="Resolvase, N-terminal catalytic domain"/>
    <property type="match status" value="1"/>
</dbReference>
<evidence type="ECO:0000313" key="2">
    <source>
        <dbReference type="EMBL" id="OAA83554.1"/>
    </source>
</evidence>
<protein>
    <submittedName>
        <fullName evidence="2">DNA-invertase hin</fullName>
    </submittedName>
</protein>
<sequence length="169" mass="19610">MKFLNSAKVDKVFAEIHGGNIELNEMIRYARAGDIIFVYSIEALGKNIKAIIRFIVQTQENKVELFIKTENFDTSNELGKYVLNIIKALDKINGKNDKMERVDAPNKKGRIPRELSDLRAYERQVEEKTMSVKEVCQRLHIGRTTYYRRIKQLEGVMTEKVEDKGNEII</sequence>
<comment type="caution">
    <text evidence="2">The sequence shown here is derived from an EMBL/GenBank/DDBJ whole genome shotgun (WGS) entry which is preliminary data.</text>
</comment>
<organism evidence="2 3">
    <name type="scientific">Clostridium ljungdahlii</name>
    <dbReference type="NCBI Taxonomy" id="1538"/>
    <lineage>
        <taxon>Bacteria</taxon>
        <taxon>Bacillati</taxon>
        <taxon>Bacillota</taxon>
        <taxon>Clostridia</taxon>
        <taxon>Eubacteriales</taxon>
        <taxon>Clostridiaceae</taxon>
        <taxon>Clostridium</taxon>
    </lineage>
</organism>
<dbReference type="InterPro" id="IPR006119">
    <property type="entry name" value="Resolv_N"/>
</dbReference>
<dbReference type="Pfam" id="PF00239">
    <property type="entry name" value="Resolvase"/>
    <property type="match status" value="1"/>
</dbReference>
<dbReference type="GO" id="GO:0000150">
    <property type="term" value="F:DNA strand exchange activity"/>
    <property type="evidence" value="ECO:0007669"/>
    <property type="project" value="InterPro"/>
</dbReference>
<dbReference type="GO" id="GO:0003677">
    <property type="term" value="F:DNA binding"/>
    <property type="evidence" value="ECO:0007669"/>
    <property type="project" value="InterPro"/>
</dbReference>